<feature type="region of interest" description="Disordered" evidence="1">
    <location>
        <begin position="215"/>
        <end position="254"/>
    </location>
</feature>
<evidence type="ECO:0000313" key="4">
    <source>
        <dbReference type="Proteomes" id="UP000305948"/>
    </source>
</evidence>
<reference evidence="3 4" key="1">
    <citation type="journal article" date="2019" name="Nat. Ecol. Evol.">
        <title>Megaphylogeny resolves global patterns of mushroom evolution.</title>
        <authorList>
            <person name="Varga T."/>
            <person name="Krizsan K."/>
            <person name="Foldi C."/>
            <person name="Dima B."/>
            <person name="Sanchez-Garcia M."/>
            <person name="Sanchez-Ramirez S."/>
            <person name="Szollosi G.J."/>
            <person name="Szarkandi J.G."/>
            <person name="Papp V."/>
            <person name="Albert L."/>
            <person name="Andreopoulos W."/>
            <person name="Angelini C."/>
            <person name="Antonin V."/>
            <person name="Barry K.W."/>
            <person name="Bougher N.L."/>
            <person name="Buchanan P."/>
            <person name="Buyck B."/>
            <person name="Bense V."/>
            <person name="Catcheside P."/>
            <person name="Chovatia M."/>
            <person name="Cooper J."/>
            <person name="Damon W."/>
            <person name="Desjardin D."/>
            <person name="Finy P."/>
            <person name="Geml J."/>
            <person name="Haridas S."/>
            <person name="Hughes K."/>
            <person name="Justo A."/>
            <person name="Karasinski D."/>
            <person name="Kautmanova I."/>
            <person name="Kiss B."/>
            <person name="Kocsube S."/>
            <person name="Kotiranta H."/>
            <person name="LaButti K.M."/>
            <person name="Lechner B.E."/>
            <person name="Liimatainen K."/>
            <person name="Lipzen A."/>
            <person name="Lukacs Z."/>
            <person name="Mihaltcheva S."/>
            <person name="Morgado L.N."/>
            <person name="Niskanen T."/>
            <person name="Noordeloos M.E."/>
            <person name="Ohm R.A."/>
            <person name="Ortiz-Santana B."/>
            <person name="Ovrebo C."/>
            <person name="Racz N."/>
            <person name="Riley R."/>
            <person name="Savchenko A."/>
            <person name="Shiryaev A."/>
            <person name="Soop K."/>
            <person name="Spirin V."/>
            <person name="Szebenyi C."/>
            <person name="Tomsovsky M."/>
            <person name="Tulloss R.E."/>
            <person name="Uehling J."/>
            <person name="Grigoriev I.V."/>
            <person name="Vagvolgyi C."/>
            <person name="Papp T."/>
            <person name="Martin F.M."/>
            <person name="Miettinen O."/>
            <person name="Hibbett D.S."/>
            <person name="Nagy L.G."/>
        </authorList>
    </citation>
    <scope>NUCLEOTIDE SEQUENCE [LARGE SCALE GENOMIC DNA]</scope>
    <source>
        <strain evidence="3 4">OMC1185</strain>
    </source>
</reference>
<evidence type="ECO:0000256" key="1">
    <source>
        <dbReference type="SAM" id="MobiDB-lite"/>
    </source>
</evidence>
<proteinExistence type="predicted"/>
<dbReference type="AlphaFoldDB" id="A0A5C3NAZ0"/>
<feature type="compositionally biased region" description="Basic residues" evidence="1">
    <location>
        <begin position="234"/>
        <end position="246"/>
    </location>
</feature>
<keyword evidence="2" id="KW-0472">Membrane</keyword>
<dbReference type="OrthoDB" id="2502792at2759"/>
<organism evidence="3 4">
    <name type="scientific">Heliocybe sulcata</name>
    <dbReference type="NCBI Taxonomy" id="5364"/>
    <lineage>
        <taxon>Eukaryota</taxon>
        <taxon>Fungi</taxon>
        <taxon>Dikarya</taxon>
        <taxon>Basidiomycota</taxon>
        <taxon>Agaricomycotina</taxon>
        <taxon>Agaricomycetes</taxon>
        <taxon>Gloeophyllales</taxon>
        <taxon>Gloeophyllaceae</taxon>
        <taxon>Heliocybe</taxon>
    </lineage>
</organism>
<feature type="region of interest" description="Disordered" evidence="1">
    <location>
        <begin position="143"/>
        <end position="172"/>
    </location>
</feature>
<dbReference type="EMBL" id="ML213506">
    <property type="protein sequence ID" value="TFK54513.1"/>
    <property type="molecule type" value="Genomic_DNA"/>
</dbReference>
<evidence type="ECO:0000313" key="3">
    <source>
        <dbReference type="EMBL" id="TFK54513.1"/>
    </source>
</evidence>
<sequence>MADIQPPDLPRFLDPILDYISDHLPGPLYSFLETVLAHSIALSTALFSLIYALVSSSPSEWDAQKILPPIMTLLAAYLALSSLYRTTSWMVRSSLWMVKWGVVLGAFFAGAGWVMGNGAAGQGGITSTIGGILLDLINGQGQDAAGGARRQTRSQSRQRAPRPKPWESFDRHREWQYQENQDDEEGGSDVQKVVQDILGAAGTVLKEGAWWETLKGMMEPGAQDGEVDDDGARPPRRKQPSRRAKRNAGSTGTR</sequence>
<dbReference type="Proteomes" id="UP000305948">
    <property type="component" value="Unassembled WGS sequence"/>
</dbReference>
<protein>
    <submittedName>
        <fullName evidence="3">Uncharacterized protein</fullName>
    </submittedName>
</protein>
<accession>A0A5C3NAZ0</accession>
<name>A0A5C3NAZ0_9AGAM</name>
<gene>
    <name evidence="3" type="ORF">OE88DRAFT_1655219</name>
</gene>
<feature type="transmembrane region" description="Helical" evidence="2">
    <location>
        <begin position="35"/>
        <end position="54"/>
    </location>
</feature>
<feature type="compositionally biased region" description="Low complexity" evidence="1">
    <location>
        <begin position="143"/>
        <end position="158"/>
    </location>
</feature>
<keyword evidence="2" id="KW-0812">Transmembrane</keyword>
<keyword evidence="2" id="KW-1133">Transmembrane helix</keyword>
<keyword evidence="4" id="KW-1185">Reference proteome</keyword>
<feature type="transmembrane region" description="Helical" evidence="2">
    <location>
        <begin position="96"/>
        <end position="115"/>
    </location>
</feature>
<evidence type="ECO:0000256" key="2">
    <source>
        <dbReference type="SAM" id="Phobius"/>
    </source>
</evidence>